<proteinExistence type="predicted"/>
<reference evidence="2 3" key="1">
    <citation type="submission" date="2018-12" db="EMBL/GenBank/DDBJ databases">
        <title>Draft genome sequence of Xylaria grammica IHI A82.</title>
        <authorList>
            <person name="Buettner E."/>
            <person name="Kellner H."/>
        </authorList>
    </citation>
    <scope>NUCLEOTIDE SEQUENCE [LARGE SCALE GENOMIC DNA]</scope>
    <source>
        <strain evidence="2 3">IHI A82</strain>
    </source>
</reference>
<dbReference type="AlphaFoldDB" id="A0A439DDZ4"/>
<sequence>MSVMSKVTREHVPLRQNTPHPFNPQLEILPSALQSAVQPSLPLYRRRHTSSTPLGFAKPIPLVSAIMSPKEVAGRLDANHFVATANLWESFLRKPEMDWGSIAERAGFANACATQAHWEVV</sequence>
<evidence type="ECO:0000313" key="3">
    <source>
        <dbReference type="Proteomes" id="UP000286045"/>
    </source>
</evidence>
<dbReference type="Proteomes" id="UP000286045">
    <property type="component" value="Unassembled WGS sequence"/>
</dbReference>
<comment type="caution">
    <text evidence="2">The sequence shown here is derived from an EMBL/GenBank/DDBJ whole genome shotgun (WGS) entry which is preliminary data.</text>
</comment>
<protein>
    <submittedName>
        <fullName evidence="2">Uncharacterized protein</fullName>
    </submittedName>
</protein>
<name>A0A439DDZ4_9PEZI</name>
<gene>
    <name evidence="2" type="ORF">EKO27_g2457</name>
</gene>
<keyword evidence="3" id="KW-1185">Reference proteome</keyword>
<evidence type="ECO:0000313" key="2">
    <source>
        <dbReference type="EMBL" id="RWA12630.1"/>
    </source>
</evidence>
<feature type="region of interest" description="Disordered" evidence="1">
    <location>
        <begin position="1"/>
        <end position="21"/>
    </location>
</feature>
<organism evidence="2 3">
    <name type="scientific">Xylaria grammica</name>
    <dbReference type="NCBI Taxonomy" id="363999"/>
    <lineage>
        <taxon>Eukaryota</taxon>
        <taxon>Fungi</taxon>
        <taxon>Dikarya</taxon>
        <taxon>Ascomycota</taxon>
        <taxon>Pezizomycotina</taxon>
        <taxon>Sordariomycetes</taxon>
        <taxon>Xylariomycetidae</taxon>
        <taxon>Xylariales</taxon>
        <taxon>Xylariaceae</taxon>
        <taxon>Xylaria</taxon>
    </lineage>
</organism>
<dbReference type="EMBL" id="RYZI01000045">
    <property type="protein sequence ID" value="RWA12630.1"/>
    <property type="molecule type" value="Genomic_DNA"/>
</dbReference>
<evidence type="ECO:0000256" key="1">
    <source>
        <dbReference type="SAM" id="MobiDB-lite"/>
    </source>
</evidence>
<accession>A0A439DDZ4</accession>